<feature type="compositionally biased region" description="Acidic residues" evidence="7">
    <location>
        <begin position="167"/>
        <end position="177"/>
    </location>
</feature>
<feature type="compositionally biased region" description="Acidic residues" evidence="7">
    <location>
        <begin position="150"/>
        <end position="159"/>
    </location>
</feature>
<dbReference type="EMBL" id="JACXZS010000008">
    <property type="protein sequence ID" value="MBD3942663.1"/>
    <property type="molecule type" value="Genomic_DNA"/>
</dbReference>
<dbReference type="PROSITE" id="PS00136">
    <property type="entry name" value="SUBTILASE_ASP"/>
    <property type="match status" value="1"/>
</dbReference>
<dbReference type="InterPro" id="IPR015500">
    <property type="entry name" value="Peptidase_S8_subtilisin-rel"/>
</dbReference>
<evidence type="ECO:0000256" key="8">
    <source>
        <dbReference type="SAM" id="SignalP"/>
    </source>
</evidence>
<dbReference type="SUPFAM" id="SSF49299">
    <property type="entry name" value="PKD domain"/>
    <property type="match status" value="1"/>
</dbReference>
<keyword evidence="3 5" id="KW-0378">Hydrolase</keyword>
<dbReference type="Gene3D" id="3.30.70.80">
    <property type="entry name" value="Peptidase S8 propeptide/proteinase inhibitor I9"/>
    <property type="match status" value="1"/>
</dbReference>
<dbReference type="PRINTS" id="PR00723">
    <property type="entry name" value="SUBTILISIN"/>
</dbReference>
<dbReference type="InterPro" id="IPR035986">
    <property type="entry name" value="PKD_dom_sf"/>
</dbReference>
<feature type="active site" description="Charge relay system" evidence="5">
    <location>
        <position position="127"/>
    </location>
</feature>
<reference evidence="10 11" key="1">
    <citation type="submission" date="2020-09" db="EMBL/GenBank/DDBJ databases">
        <title>Isolation and identification of active actinomycetes.</title>
        <authorList>
            <person name="Li X."/>
        </authorList>
    </citation>
    <scope>NUCLEOTIDE SEQUENCE [LARGE SCALE GENOMIC DNA]</scope>
    <source>
        <strain evidence="10 11">NEAU-LLC</strain>
    </source>
</reference>
<dbReference type="SUPFAM" id="SSF52743">
    <property type="entry name" value="Subtilisin-like"/>
    <property type="match status" value="1"/>
</dbReference>
<feature type="signal peptide" evidence="8">
    <location>
        <begin position="1"/>
        <end position="27"/>
    </location>
</feature>
<organism evidence="10 11">
    <name type="scientific">Microbacterium helvum</name>
    <dbReference type="NCBI Taxonomy" id="2773713"/>
    <lineage>
        <taxon>Bacteria</taxon>
        <taxon>Bacillati</taxon>
        <taxon>Actinomycetota</taxon>
        <taxon>Actinomycetes</taxon>
        <taxon>Micrococcales</taxon>
        <taxon>Microbacteriaceae</taxon>
        <taxon>Microbacterium</taxon>
    </lineage>
</organism>
<name>A0ABR8NPT9_9MICO</name>
<evidence type="ECO:0000256" key="5">
    <source>
        <dbReference type="PROSITE-ProRule" id="PRU01240"/>
    </source>
</evidence>
<dbReference type="InterPro" id="IPR013783">
    <property type="entry name" value="Ig-like_fold"/>
</dbReference>
<dbReference type="PROSITE" id="PS00137">
    <property type="entry name" value="SUBTILASE_HIS"/>
    <property type="match status" value="1"/>
</dbReference>
<dbReference type="InterPro" id="IPR023828">
    <property type="entry name" value="Peptidase_S8_Ser-AS"/>
</dbReference>
<dbReference type="InterPro" id="IPR000601">
    <property type="entry name" value="PKD_dom"/>
</dbReference>
<feature type="domain" description="PKD" evidence="9">
    <location>
        <begin position="566"/>
        <end position="622"/>
    </location>
</feature>
<keyword evidence="2 5" id="KW-0645">Protease</keyword>
<dbReference type="PROSITE" id="PS00138">
    <property type="entry name" value="SUBTILASE_SER"/>
    <property type="match status" value="1"/>
</dbReference>
<evidence type="ECO:0000256" key="2">
    <source>
        <dbReference type="ARBA" id="ARBA00022670"/>
    </source>
</evidence>
<dbReference type="PANTHER" id="PTHR43806">
    <property type="entry name" value="PEPTIDASE S8"/>
    <property type="match status" value="1"/>
</dbReference>
<dbReference type="CDD" id="cd00146">
    <property type="entry name" value="PKD"/>
    <property type="match status" value="1"/>
</dbReference>
<comment type="caution">
    <text evidence="10">The sequence shown here is derived from an EMBL/GenBank/DDBJ whole genome shotgun (WGS) entry which is preliminary data.</text>
</comment>
<evidence type="ECO:0000313" key="11">
    <source>
        <dbReference type="Proteomes" id="UP000598426"/>
    </source>
</evidence>
<keyword evidence="4 5" id="KW-0720">Serine protease</keyword>
<dbReference type="PROSITE" id="PS50093">
    <property type="entry name" value="PKD"/>
    <property type="match status" value="1"/>
</dbReference>
<dbReference type="Pfam" id="PF17963">
    <property type="entry name" value="Big_9"/>
    <property type="match status" value="1"/>
</dbReference>
<dbReference type="InterPro" id="IPR022398">
    <property type="entry name" value="Peptidase_S8_His-AS"/>
</dbReference>
<dbReference type="PANTHER" id="PTHR43806:SF11">
    <property type="entry name" value="CEREVISIN-RELATED"/>
    <property type="match status" value="1"/>
</dbReference>
<dbReference type="Pfam" id="PF00082">
    <property type="entry name" value="Peptidase_S8"/>
    <property type="match status" value="1"/>
</dbReference>
<evidence type="ECO:0000313" key="10">
    <source>
        <dbReference type="EMBL" id="MBD3942663.1"/>
    </source>
</evidence>
<sequence>MKSRVVSVLAACAVALGMVAVAPPAYAAPPERVRVIVQLDHKASGADVVKAVAGGATKVKKTSTMPYVIMEVPEPAVKGLKHNPHVVGVVEDFADPPALSNAVPVVNGDDVQALGFTGSGATVAILDTGIDADHPFFGSRIVAQHCFSDPTDDDGDGDEASLCPDGTTEDTSADIDSDNNASCVDSGSNICDHGTHVAGIAAGRAADDTAGSPPGNGMAPGAQIIAVQVFTRVNTTAGCSPNPAPCVLSYASDQIEALDWVRGQAAANPGWNVVASNMSLGGGNNASACDGDTRKAAIDSNLAAGIATVIASGNSSFLNAVGAPGCISTAFTVGRTNNDDTTTNSGNRGPLLDVMAPGSSIVSSIDDDVYGSKSGTSMSTPMVTGALAVLRSAYPARSVANLMSDITSTGVPITYTTNAAGTTTNTTPRLDLLAALQAANDPPVVTVDDASVTVDEGSLATNTGSATDADGTVTSVTASIGTVTPSGTSWTWSYTPPDGPADTTVTITATDDKGETAQSTFDLHVSNVAPAVVVDAVTPANENSSVTLTAHFSDPGLVDTHTASVDWGDGVVTAAAVVGTTVSASHVYGDDGAFTATLTVTDKDGGAGSDTGSAVVANVAPTAEITGPPTTSWNGQDIVFGTEGVPVAFEARGTDPGSDDLAFAWDYGDGATAGHTSLVNPPVTDPDPSPSIQPRDVVDAAPHAYAMACAATTGVTVSDDDAGSASDAVQVVILGTSTDAGTLGVWQTDYRDKRSNVHTTDEKLCLLSVVRVLSAVFDEKVPLTTIPQGVSALWPKNTKNPADQFDAHLLSLWLNVADGSIALGDPVDTNGDGVADSTVGAVIQAGEAARVAPGTPASVLTSFKNLYEAINAAA</sequence>
<feature type="active site" description="Charge relay system" evidence="5">
    <location>
        <position position="193"/>
    </location>
</feature>
<dbReference type="InterPro" id="IPR000209">
    <property type="entry name" value="Peptidase_S8/S53_dom"/>
</dbReference>
<feature type="chain" id="PRO_5045321623" evidence="8">
    <location>
        <begin position="28"/>
        <end position="874"/>
    </location>
</feature>
<proteinExistence type="inferred from homology"/>
<dbReference type="InterPro" id="IPR050131">
    <property type="entry name" value="Peptidase_S8_subtilisin-like"/>
</dbReference>
<evidence type="ECO:0000256" key="1">
    <source>
        <dbReference type="ARBA" id="ARBA00011073"/>
    </source>
</evidence>
<dbReference type="Pfam" id="PF18911">
    <property type="entry name" value="PKD_4"/>
    <property type="match status" value="1"/>
</dbReference>
<evidence type="ECO:0000256" key="7">
    <source>
        <dbReference type="SAM" id="MobiDB-lite"/>
    </source>
</evidence>
<evidence type="ECO:0000256" key="4">
    <source>
        <dbReference type="ARBA" id="ARBA00022825"/>
    </source>
</evidence>
<dbReference type="RefSeq" id="WP_191172273.1">
    <property type="nucleotide sequence ID" value="NZ_JACXZS010000008.1"/>
</dbReference>
<dbReference type="Gene3D" id="2.60.40.10">
    <property type="entry name" value="Immunoglobulins"/>
    <property type="match status" value="2"/>
</dbReference>
<evidence type="ECO:0000256" key="6">
    <source>
        <dbReference type="RuleBase" id="RU003355"/>
    </source>
</evidence>
<dbReference type="PROSITE" id="PS51892">
    <property type="entry name" value="SUBTILASE"/>
    <property type="match status" value="1"/>
</dbReference>
<protein>
    <submittedName>
        <fullName evidence="10">S8 family serine peptidase</fullName>
    </submittedName>
</protein>
<dbReference type="InterPro" id="IPR036852">
    <property type="entry name" value="Peptidase_S8/S53_dom_sf"/>
</dbReference>
<feature type="region of interest" description="Disordered" evidence="7">
    <location>
        <begin position="148"/>
        <end position="178"/>
    </location>
</feature>
<keyword evidence="8" id="KW-0732">Signal</keyword>
<evidence type="ECO:0000256" key="3">
    <source>
        <dbReference type="ARBA" id="ARBA00022801"/>
    </source>
</evidence>
<dbReference type="Proteomes" id="UP000598426">
    <property type="component" value="Unassembled WGS sequence"/>
</dbReference>
<keyword evidence="11" id="KW-1185">Reference proteome</keyword>
<accession>A0ABR8NPT9</accession>
<dbReference type="Gene3D" id="3.40.50.200">
    <property type="entry name" value="Peptidase S8/S53 domain"/>
    <property type="match status" value="1"/>
</dbReference>
<gene>
    <name evidence="10" type="ORF">IF188_13250</name>
</gene>
<dbReference type="InterPro" id="IPR023827">
    <property type="entry name" value="Peptidase_S8_Asp-AS"/>
</dbReference>
<dbReference type="InterPro" id="IPR037045">
    <property type="entry name" value="S8pro/Inhibitor_I9_sf"/>
</dbReference>
<comment type="similarity">
    <text evidence="1 5 6">Belongs to the peptidase S8 family.</text>
</comment>
<evidence type="ECO:0000259" key="9">
    <source>
        <dbReference type="PROSITE" id="PS50093"/>
    </source>
</evidence>
<feature type="active site" description="Charge relay system" evidence="5">
    <location>
        <position position="377"/>
    </location>
</feature>